<keyword evidence="1" id="KW-0812">Transmembrane</keyword>
<dbReference type="EMBL" id="JAOSHO010000004">
    <property type="protein sequence ID" value="MCW1242940.1"/>
    <property type="molecule type" value="Genomic_DNA"/>
</dbReference>
<keyword evidence="1" id="KW-0472">Membrane</keyword>
<name>A0ABT3F1I2_9PSED</name>
<reference evidence="2" key="1">
    <citation type="submission" date="2022-07" db="EMBL/GenBank/DDBJ databases">
        <title>Pseudomonas agronomica sp. nov.: a novel bacterium with biotechnological application in the synthesis of biofertilizers from valorized agricultural residues.</title>
        <authorList>
            <person name="Robas M."/>
            <person name="Fernandez V.M."/>
            <person name="Luna L."/>
            <person name="Provanza A."/>
            <person name="Jimenez P.A."/>
        </authorList>
    </citation>
    <scope>NUCLEOTIDE SEQUENCE</scope>
    <source>
        <strain evidence="2">SAICEU22T</strain>
    </source>
</reference>
<feature type="transmembrane region" description="Helical" evidence="1">
    <location>
        <begin position="21"/>
        <end position="38"/>
    </location>
</feature>
<keyword evidence="3" id="KW-1185">Reference proteome</keyword>
<dbReference type="Proteomes" id="UP001061999">
    <property type="component" value="Unassembled WGS sequence"/>
</dbReference>
<dbReference type="RefSeq" id="WP_264426083.1">
    <property type="nucleotide sequence ID" value="NZ_JAOSHO010000004.1"/>
</dbReference>
<sequence>MTEELDRTDHLTVMQMTAASKLDYFILGVALAISAYLAQTNPYAPLGINKETFLLLSLLIFAASAVCGFLRLEFKVKEMGAYIQVHESPTLEGRVKPTRVTARYFRRGRRAYRSRNFLLLIGLACYVTTKIGASYQSSGWIMVQ</sequence>
<accession>A0ABT3F1I2</accession>
<protein>
    <submittedName>
        <fullName evidence="2">Uncharacterized protein</fullName>
    </submittedName>
</protein>
<comment type="caution">
    <text evidence="2">The sequence shown here is derived from an EMBL/GenBank/DDBJ whole genome shotgun (WGS) entry which is preliminary data.</text>
</comment>
<feature type="transmembrane region" description="Helical" evidence="1">
    <location>
        <begin position="116"/>
        <end position="135"/>
    </location>
</feature>
<organism evidence="2 3">
    <name type="scientific">Pseudomonas agronomica</name>
    <dbReference type="NCBI Taxonomy" id="2979328"/>
    <lineage>
        <taxon>Bacteria</taxon>
        <taxon>Pseudomonadati</taxon>
        <taxon>Pseudomonadota</taxon>
        <taxon>Gammaproteobacteria</taxon>
        <taxon>Pseudomonadales</taxon>
        <taxon>Pseudomonadaceae</taxon>
        <taxon>Pseudomonas</taxon>
    </lineage>
</organism>
<keyword evidence="1" id="KW-1133">Transmembrane helix</keyword>
<evidence type="ECO:0000313" key="3">
    <source>
        <dbReference type="Proteomes" id="UP001061999"/>
    </source>
</evidence>
<evidence type="ECO:0000313" key="2">
    <source>
        <dbReference type="EMBL" id="MCW1242940.1"/>
    </source>
</evidence>
<proteinExistence type="predicted"/>
<evidence type="ECO:0000256" key="1">
    <source>
        <dbReference type="SAM" id="Phobius"/>
    </source>
</evidence>
<gene>
    <name evidence="2" type="ORF">OC610_00840</name>
</gene>
<feature type="transmembrane region" description="Helical" evidence="1">
    <location>
        <begin position="53"/>
        <end position="72"/>
    </location>
</feature>